<reference evidence="6 7" key="1">
    <citation type="submission" date="2020-04" db="EMBL/GenBank/DDBJ databases">
        <title>Enterovirga sp. isolate from soil.</title>
        <authorList>
            <person name="Chea S."/>
            <person name="Kim D.-U."/>
        </authorList>
    </citation>
    <scope>NUCLEOTIDE SEQUENCE [LARGE SCALE GENOMIC DNA]</scope>
    <source>
        <strain evidence="6 7">DB1703</strain>
    </source>
</reference>
<evidence type="ECO:0000256" key="3">
    <source>
        <dbReference type="ARBA" id="ARBA00023125"/>
    </source>
</evidence>
<dbReference type="SUPFAM" id="SSF47729">
    <property type="entry name" value="IHF-like DNA-binding proteins"/>
    <property type="match status" value="1"/>
</dbReference>
<keyword evidence="3 6" id="KW-0238">DNA-binding</keyword>
<sequence length="92" mass="9763">MNKGELVNAVAAQAGLSKGDANRAVDITFQVITEALQRGDEVKLVGFGSFLVAQRAAGEARNPRTGEKVQVPAQRTPRFRAGAQLRSAVNSQ</sequence>
<dbReference type="PANTHER" id="PTHR33175">
    <property type="entry name" value="DNA-BINDING PROTEIN HU"/>
    <property type="match status" value="1"/>
</dbReference>
<evidence type="ECO:0000313" key="7">
    <source>
        <dbReference type="Proteomes" id="UP000564885"/>
    </source>
</evidence>
<evidence type="ECO:0000313" key="6">
    <source>
        <dbReference type="EMBL" id="NNM71916.1"/>
    </source>
</evidence>
<comment type="caution">
    <text evidence="6">The sequence shown here is derived from an EMBL/GenBank/DDBJ whole genome shotgun (WGS) entry which is preliminary data.</text>
</comment>
<dbReference type="AlphaFoldDB" id="A0A849HWK1"/>
<dbReference type="InterPro" id="IPR010992">
    <property type="entry name" value="IHF-like_DNA-bd_dom_sf"/>
</dbReference>
<dbReference type="PRINTS" id="PR01727">
    <property type="entry name" value="DNABINDINGHU"/>
</dbReference>
<proteinExistence type="inferred from homology"/>
<dbReference type="Gene3D" id="4.10.520.10">
    <property type="entry name" value="IHF-like DNA-binding proteins"/>
    <property type="match status" value="1"/>
</dbReference>
<dbReference type="EMBL" id="JABEPP010000002">
    <property type="protein sequence ID" value="NNM71916.1"/>
    <property type="molecule type" value="Genomic_DNA"/>
</dbReference>
<dbReference type="InterPro" id="IPR000119">
    <property type="entry name" value="Hist_DNA-bd"/>
</dbReference>
<dbReference type="PANTHER" id="PTHR33175:SF3">
    <property type="entry name" value="DNA-BINDING PROTEIN HU-BETA"/>
    <property type="match status" value="1"/>
</dbReference>
<dbReference type="CDD" id="cd13831">
    <property type="entry name" value="HU"/>
    <property type="match status" value="1"/>
</dbReference>
<evidence type="ECO:0000256" key="5">
    <source>
        <dbReference type="SAM" id="MobiDB-lite"/>
    </source>
</evidence>
<dbReference type="RefSeq" id="WP_171217442.1">
    <property type="nucleotide sequence ID" value="NZ_JABEPP010000002.1"/>
</dbReference>
<dbReference type="GO" id="GO:0003677">
    <property type="term" value="F:DNA binding"/>
    <property type="evidence" value="ECO:0007669"/>
    <property type="project" value="UniProtKB-KW"/>
</dbReference>
<dbReference type="Proteomes" id="UP000564885">
    <property type="component" value="Unassembled WGS sequence"/>
</dbReference>
<keyword evidence="2" id="KW-0226">DNA condensation</keyword>
<evidence type="ECO:0000256" key="4">
    <source>
        <dbReference type="RuleBase" id="RU003939"/>
    </source>
</evidence>
<dbReference type="GO" id="GO:0030527">
    <property type="term" value="F:structural constituent of chromatin"/>
    <property type="evidence" value="ECO:0007669"/>
    <property type="project" value="InterPro"/>
</dbReference>
<organism evidence="6 7">
    <name type="scientific">Enterovirga aerilata</name>
    <dbReference type="NCBI Taxonomy" id="2730920"/>
    <lineage>
        <taxon>Bacteria</taxon>
        <taxon>Pseudomonadati</taxon>
        <taxon>Pseudomonadota</taxon>
        <taxon>Alphaproteobacteria</taxon>
        <taxon>Hyphomicrobiales</taxon>
        <taxon>Methylobacteriaceae</taxon>
        <taxon>Enterovirga</taxon>
    </lineage>
</organism>
<dbReference type="Pfam" id="PF00216">
    <property type="entry name" value="Bac_DNA_binding"/>
    <property type="match status" value="1"/>
</dbReference>
<comment type="similarity">
    <text evidence="1 4">Belongs to the bacterial histone-like protein family.</text>
</comment>
<evidence type="ECO:0000256" key="1">
    <source>
        <dbReference type="ARBA" id="ARBA00010529"/>
    </source>
</evidence>
<dbReference type="SMART" id="SM00411">
    <property type="entry name" value="BHL"/>
    <property type="match status" value="1"/>
</dbReference>
<dbReference type="GO" id="GO:0030261">
    <property type="term" value="P:chromosome condensation"/>
    <property type="evidence" value="ECO:0007669"/>
    <property type="project" value="UniProtKB-KW"/>
</dbReference>
<name>A0A849HWK1_9HYPH</name>
<keyword evidence="7" id="KW-1185">Reference proteome</keyword>
<protein>
    <submittedName>
        <fullName evidence="6">HU family DNA-binding protein</fullName>
    </submittedName>
</protein>
<dbReference type="GO" id="GO:0005829">
    <property type="term" value="C:cytosol"/>
    <property type="evidence" value="ECO:0007669"/>
    <property type="project" value="TreeGrafter"/>
</dbReference>
<feature type="region of interest" description="Disordered" evidence="5">
    <location>
        <begin position="58"/>
        <end position="92"/>
    </location>
</feature>
<accession>A0A849HWK1</accession>
<gene>
    <name evidence="6" type="ORF">HJG44_05830</name>
</gene>
<evidence type="ECO:0000256" key="2">
    <source>
        <dbReference type="ARBA" id="ARBA00023067"/>
    </source>
</evidence>